<evidence type="ECO:0000256" key="1">
    <source>
        <dbReference type="SAM" id="SignalP"/>
    </source>
</evidence>
<keyword evidence="1" id="KW-0732">Signal</keyword>
<comment type="caution">
    <text evidence="2">The sequence shown here is derived from an EMBL/GenBank/DDBJ whole genome shotgun (WGS) entry which is preliminary data.</text>
</comment>
<evidence type="ECO:0008006" key="4">
    <source>
        <dbReference type="Google" id="ProtNLM"/>
    </source>
</evidence>
<proteinExistence type="predicted"/>
<organism evidence="2 3">
    <name type="scientific">Neolewinella aurantiaca</name>
    <dbReference type="NCBI Taxonomy" id="2602767"/>
    <lineage>
        <taxon>Bacteria</taxon>
        <taxon>Pseudomonadati</taxon>
        <taxon>Bacteroidota</taxon>
        <taxon>Saprospiria</taxon>
        <taxon>Saprospirales</taxon>
        <taxon>Lewinellaceae</taxon>
        <taxon>Neolewinella</taxon>
    </lineage>
</organism>
<name>A0A5C7FH05_9BACT</name>
<dbReference type="RefSeq" id="WP_147930514.1">
    <property type="nucleotide sequence ID" value="NZ_VOXD01000012.1"/>
</dbReference>
<protein>
    <recommendedName>
        <fullName evidence="4">Por secretion system C-terminal sorting domain-containing protein</fullName>
    </recommendedName>
</protein>
<feature type="chain" id="PRO_5022689690" description="Por secretion system C-terminal sorting domain-containing protein" evidence="1">
    <location>
        <begin position="19"/>
        <end position="83"/>
    </location>
</feature>
<dbReference type="EMBL" id="VOXD01000012">
    <property type="protein sequence ID" value="TXF89684.1"/>
    <property type="molecule type" value="Genomic_DNA"/>
</dbReference>
<reference evidence="2 3" key="1">
    <citation type="submission" date="2019-08" db="EMBL/GenBank/DDBJ databases">
        <title>Lewinella sp. strain SSH13 Genome sequencing and assembly.</title>
        <authorList>
            <person name="Kim I."/>
        </authorList>
    </citation>
    <scope>NUCLEOTIDE SEQUENCE [LARGE SCALE GENOMIC DNA]</scope>
    <source>
        <strain evidence="2 3">SSH13</strain>
    </source>
</reference>
<accession>A0A5C7FH05</accession>
<dbReference type="AlphaFoldDB" id="A0A5C7FH05"/>
<feature type="signal peptide" evidence="1">
    <location>
        <begin position="1"/>
        <end position="18"/>
    </location>
</feature>
<evidence type="ECO:0000313" key="2">
    <source>
        <dbReference type="EMBL" id="TXF89684.1"/>
    </source>
</evidence>
<gene>
    <name evidence="2" type="ORF">FUA23_09545</name>
</gene>
<sequence length="83" mass="8952">MLFGLFLTSLSFPAIAFAQNSISGKLINGQNISGIELFANKTPGDSSKFNLNGESVSNLPPGTYVIKISLDDDTQVIEKFLKK</sequence>
<dbReference type="Proteomes" id="UP000321907">
    <property type="component" value="Unassembled WGS sequence"/>
</dbReference>
<evidence type="ECO:0000313" key="3">
    <source>
        <dbReference type="Proteomes" id="UP000321907"/>
    </source>
</evidence>
<keyword evidence="3" id="KW-1185">Reference proteome</keyword>